<dbReference type="OrthoDB" id="116087at2"/>
<dbReference type="EMBL" id="CP022423">
    <property type="protein sequence ID" value="ASM78818.1"/>
    <property type="molecule type" value="Genomic_DNA"/>
</dbReference>
<reference evidence="2 3" key="1">
    <citation type="submission" date="2017-07" db="EMBL/GenBank/DDBJ databases">
        <title>Complete Genome Sequence of the cosmetic ferment Vitreoscilla filiformis (ATCC15551).</title>
        <authorList>
            <person name="Contreras S."/>
            <person name="Sagory-Zalkind P."/>
            <person name="Blanquart H."/>
            <person name="Iltis A."/>
            <person name="Morand S.C."/>
        </authorList>
    </citation>
    <scope>NUCLEOTIDE SEQUENCE [LARGE SCALE GENOMIC DNA]</scope>
    <source>
        <strain evidence="2 3">ATCC 15551</strain>
    </source>
</reference>
<dbReference type="Proteomes" id="UP000199729">
    <property type="component" value="Chromosome"/>
</dbReference>
<gene>
    <name evidence="2" type="ORF">VITFI_CDS3041</name>
</gene>
<feature type="transmembrane region" description="Helical" evidence="1">
    <location>
        <begin position="15"/>
        <end position="37"/>
    </location>
</feature>
<sequence>MTTPSRNEPIQDTRALTGLAVGLMIMMAAAIFASIVVQHQFGGYDLSPLIDLGWRLRSGQFPHQDFINTLPPLLIILIQATTWGQPHWQDLTSIAALFTLLTFITIYISTPNTDRSTTRMAYTAMILCIPTVYTNHIWHSSISQMSAILLIHSIQVSHNKPNSIYSLVFIFISAGLVAISKQNIAPTFIILTIIGSILFKNRKALVSTIIAGSMAGIMVSAQLTHQSLQGFIAIYQSAAGRATPPTEMLQDISSSFYNQCLLVITIGALAIAYKNRKNTPSTTKKFMALMVAGSFVPALTDWDSKFNNIPLILFTLTYFTPIFTSPQKNSQPVISRMTFLLGATALVLATHGGWVRDRMMNVGPFYEQSDAYTFRGGYFHGLTSGPLMSNILHALSELKPHLKEKRVFFGPRLEFGYQLTESKSPRFFPLWWHPGTSYSEKQTPIIIKAFETADFDILVFFANDRTRMPIELLEKIHTTYALTHILGEIHIYTKI</sequence>
<feature type="transmembrane region" description="Helical" evidence="1">
    <location>
        <begin position="164"/>
        <end position="184"/>
    </location>
</feature>
<feature type="transmembrane region" description="Helical" evidence="1">
    <location>
        <begin position="337"/>
        <end position="356"/>
    </location>
</feature>
<keyword evidence="1" id="KW-0812">Transmembrane</keyword>
<feature type="transmembrane region" description="Helical" evidence="1">
    <location>
        <begin position="256"/>
        <end position="273"/>
    </location>
</feature>
<dbReference type="KEGG" id="vff:VITFI_CDS3041"/>
<feature type="transmembrane region" description="Helical" evidence="1">
    <location>
        <begin position="91"/>
        <end position="108"/>
    </location>
</feature>
<evidence type="ECO:0000313" key="3">
    <source>
        <dbReference type="Proteomes" id="UP000199729"/>
    </source>
</evidence>
<dbReference type="AlphaFoldDB" id="A0A221KID7"/>
<proteinExistence type="predicted"/>
<feature type="transmembrane region" description="Helical" evidence="1">
    <location>
        <begin position="120"/>
        <end position="138"/>
    </location>
</feature>
<keyword evidence="1" id="KW-0472">Membrane</keyword>
<evidence type="ECO:0008006" key="4">
    <source>
        <dbReference type="Google" id="ProtNLM"/>
    </source>
</evidence>
<evidence type="ECO:0000256" key="1">
    <source>
        <dbReference type="SAM" id="Phobius"/>
    </source>
</evidence>
<dbReference type="RefSeq" id="WP_089417693.1">
    <property type="nucleotide sequence ID" value="NZ_CP022423.1"/>
</dbReference>
<feature type="transmembrane region" description="Helical" evidence="1">
    <location>
        <begin position="204"/>
        <end position="223"/>
    </location>
</feature>
<name>A0A221KID7_VITFI</name>
<feature type="transmembrane region" description="Helical" evidence="1">
    <location>
        <begin position="308"/>
        <end position="325"/>
    </location>
</feature>
<keyword evidence="1" id="KW-1133">Transmembrane helix</keyword>
<evidence type="ECO:0000313" key="2">
    <source>
        <dbReference type="EMBL" id="ASM78818.1"/>
    </source>
</evidence>
<organism evidence="2 3">
    <name type="scientific">Vitreoscilla filiformis</name>
    <dbReference type="NCBI Taxonomy" id="63"/>
    <lineage>
        <taxon>Bacteria</taxon>
        <taxon>Pseudomonadati</taxon>
        <taxon>Pseudomonadota</taxon>
        <taxon>Betaproteobacteria</taxon>
        <taxon>Neisseriales</taxon>
        <taxon>Neisseriaceae</taxon>
        <taxon>Vitreoscilla</taxon>
    </lineage>
</organism>
<keyword evidence="3" id="KW-1185">Reference proteome</keyword>
<accession>A0A221KID7</accession>
<protein>
    <recommendedName>
        <fullName evidence="4">Glycosyltransferase RgtA/B/C/D-like domain-containing protein</fullName>
    </recommendedName>
</protein>